<comment type="caution">
    <text evidence="1">The sequence shown here is derived from an EMBL/GenBank/DDBJ whole genome shotgun (WGS) entry which is preliminary data.</text>
</comment>
<reference evidence="1 2" key="1">
    <citation type="submission" date="2021-06" db="EMBL/GenBank/DDBJ databases">
        <authorList>
            <person name="Palmer J.M."/>
        </authorList>
    </citation>
    <scope>NUCLEOTIDE SEQUENCE [LARGE SCALE GENOMIC DNA]</scope>
    <source>
        <strain evidence="1 2">XR_2019</strain>
        <tissue evidence="1">Muscle</tissue>
    </source>
</reference>
<protein>
    <submittedName>
        <fullName evidence="1">Uncharacterized protein</fullName>
    </submittedName>
</protein>
<organism evidence="1 2">
    <name type="scientific">Xenotaenia resolanae</name>
    <dbReference type="NCBI Taxonomy" id="208358"/>
    <lineage>
        <taxon>Eukaryota</taxon>
        <taxon>Metazoa</taxon>
        <taxon>Chordata</taxon>
        <taxon>Craniata</taxon>
        <taxon>Vertebrata</taxon>
        <taxon>Euteleostomi</taxon>
        <taxon>Actinopterygii</taxon>
        <taxon>Neopterygii</taxon>
        <taxon>Teleostei</taxon>
        <taxon>Neoteleostei</taxon>
        <taxon>Acanthomorphata</taxon>
        <taxon>Ovalentaria</taxon>
        <taxon>Atherinomorphae</taxon>
        <taxon>Cyprinodontiformes</taxon>
        <taxon>Goodeidae</taxon>
        <taxon>Xenotaenia</taxon>
    </lineage>
</organism>
<evidence type="ECO:0000313" key="1">
    <source>
        <dbReference type="EMBL" id="MEQ2259880.1"/>
    </source>
</evidence>
<dbReference type="EMBL" id="JAHRIM010008502">
    <property type="protein sequence ID" value="MEQ2259880.1"/>
    <property type="molecule type" value="Genomic_DNA"/>
</dbReference>
<dbReference type="Proteomes" id="UP001444071">
    <property type="component" value="Unassembled WGS sequence"/>
</dbReference>
<evidence type="ECO:0000313" key="2">
    <source>
        <dbReference type="Proteomes" id="UP001444071"/>
    </source>
</evidence>
<name>A0ABV0VRT1_9TELE</name>
<accession>A0ABV0VRT1</accession>
<sequence>MTRSSFDGTCCKHQTQHEENYCHWVLVLFMFYDPTSLNWGCRCWGSLIISRIIKWCSSHHIMLRATSKIHEGNGAYCKPLRSFCAAFTCTQTSYIYSFKH</sequence>
<proteinExistence type="predicted"/>
<keyword evidence="2" id="KW-1185">Reference proteome</keyword>
<gene>
    <name evidence="1" type="ORF">XENORESO_020963</name>
</gene>